<dbReference type="PANTHER" id="PTHR43685:SF2">
    <property type="entry name" value="GLYCOSYLTRANSFERASE 2-LIKE DOMAIN-CONTAINING PROTEIN"/>
    <property type="match status" value="1"/>
</dbReference>
<keyword evidence="3" id="KW-1185">Reference proteome</keyword>
<dbReference type="EMBL" id="LFEJ01000015">
    <property type="protein sequence ID" value="KMV34273.1"/>
    <property type="molecule type" value="Genomic_DNA"/>
</dbReference>
<dbReference type="Gene3D" id="3.90.550.10">
    <property type="entry name" value="Spore Coat Polysaccharide Biosynthesis Protein SpsA, Chain A"/>
    <property type="match status" value="1"/>
</dbReference>
<dbReference type="Pfam" id="PF00535">
    <property type="entry name" value="Glycos_transf_2"/>
    <property type="match status" value="1"/>
</dbReference>
<comment type="caution">
    <text evidence="2">The sequence shown here is derived from an EMBL/GenBank/DDBJ whole genome shotgun (WGS) entry which is preliminary data.</text>
</comment>
<evidence type="ECO:0000313" key="2">
    <source>
        <dbReference type="EMBL" id="KMV34273.1"/>
    </source>
</evidence>
<dbReference type="Proteomes" id="UP000037315">
    <property type="component" value="Unassembled WGS sequence"/>
</dbReference>
<accession>A0A0J8VLE2</accession>
<keyword evidence="2" id="KW-0808">Transferase</keyword>
<dbReference type="SUPFAM" id="SSF53448">
    <property type="entry name" value="Nucleotide-diphospho-sugar transferases"/>
    <property type="match status" value="1"/>
</dbReference>
<gene>
    <name evidence="2" type="ORF">ACH50_12770</name>
</gene>
<protein>
    <submittedName>
        <fullName evidence="2">Glycosyltransferase</fullName>
    </submittedName>
</protein>
<evidence type="ECO:0000313" key="3">
    <source>
        <dbReference type="Proteomes" id="UP000037315"/>
    </source>
</evidence>
<reference evidence="2 3" key="1">
    <citation type="submission" date="2015-06" db="EMBL/GenBank/DDBJ databases">
        <title>Genome sequencing of Cronobacter sp. strain DJ34 isolated from petroleum contaminated sludge of Duliajan Oil Fields, Assam, India.</title>
        <authorList>
            <person name="Pal S."/>
            <person name="Banerjee T.D."/>
            <person name="Roy A."/>
            <person name="Sar P."/>
            <person name="Kazy S.K."/>
        </authorList>
    </citation>
    <scope>NUCLEOTIDE SEQUENCE [LARGE SCALE GENOMIC DNA]</scope>
    <source>
        <strain evidence="2 3">DJ34</strain>
    </source>
</reference>
<dbReference type="STRING" id="1121863.GCA_000621185_03089"/>
<name>A0A0J8VLE2_9ENTR</name>
<dbReference type="AlphaFoldDB" id="A0A0J8VLE2"/>
<dbReference type="PATRIC" id="fig|1656095.3.peg.2634"/>
<dbReference type="RefSeq" id="WP_048888090.1">
    <property type="nucleotide sequence ID" value="NZ_LFEJ01000015.1"/>
</dbReference>
<sequence length="330" mass="37816">MIVSSNGLSVIVPAYNEEKNILKILQNLNEQTLSGFEVVVIDDGSQDNTASIVKNYTSSKYKLTLVQQQNMGAAQAREKAIIAATSTYIAFVDCDDALSADALEQAIKPMLENDDIGISLFELIHTKSHADLNRTSFKYYTDSTLIKGEDALTHCISSWGLHGFGIYKKKILTEAYNTYYKYNKDRINYINNDEIISRICFGMARLIFLSSGKYYFIHNLESTTRKVNINYYKVINNACYLKGYLAAEKKSGTFDYISEAYKLLVSTVWGVSVRYIRWRHLFNKEVKAEWRKAIKKAVDDLRLDNINHSVRLNKKSTVQLFIIYYLLVRI</sequence>
<proteinExistence type="predicted"/>
<feature type="domain" description="Glycosyltransferase 2-like" evidence="1">
    <location>
        <begin position="9"/>
        <end position="116"/>
    </location>
</feature>
<dbReference type="InterPro" id="IPR050834">
    <property type="entry name" value="Glycosyltransf_2"/>
</dbReference>
<dbReference type="OrthoDB" id="6813549at2"/>
<dbReference type="InterPro" id="IPR029044">
    <property type="entry name" value="Nucleotide-diphossugar_trans"/>
</dbReference>
<dbReference type="InterPro" id="IPR001173">
    <property type="entry name" value="Glyco_trans_2-like"/>
</dbReference>
<dbReference type="GO" id="GO:0016740">
    <property type="term" value="F:transferase activity"/>
    <property type="evidence" value="ECO:0007669"/>
    <property type="project" value="UniProtKB-KW"/>
</dbReference>
<organism evidence="2 3">
    <name type="scientific">Franconibacter pulveris</name>
    <dbReference type="NCBI Taxonomy" id="435910"/>
    <lineage>
        <taxon>Bacteria</taxon>
        <taxon>Pseudomonadati</taxon>
        <taxon>Pseudomonadota</taxon>
        <taxon>Gammaproteobacteria</taxon>
        <taxon>Enterobacterales</taxon>
        <taxon>Enterobacteriaceae</taxon>
        <taxon>Franconibacter</taxon>
    </lineage>
</organism>
<evidence type="ECO:0000259" key="1">
    <source>
        <dbReference type="Pfam" id="PF00535"/>
    </source>
</evidence>
<dbReference type="PANTHER" id="PTHR43685">
    <property type="entry name" value="GLYCOSYLTRANSFERASE"/>
    <property type="match status" value="1"/>
</dbReference>
<dbReference type="CDD" id="cd00761">
    <property type="entry name" value="Glyco_tranf_GTA_type"/>
    <property type="match status" value="1"/>
</dbReference>